<dbReference type="STRING" id="1036612.A0A1L9TPZ7"/>
<evidence type="ECO:0000313" key="2">
    <source>
        <dbReference type="EMBL" id="OJJ61492.1"/>
    </source>
</evidence>
<dbReference type="Pfam" id="PF12937">
    <property type="entry name" value="F-box-like"/>
    <property type="match status" value="1"/>
</dbReference>
<proteinExistence type="predicted"/>
<dbReference type="OrthoDB" id="2520703at2759"/>
<dbReference type="EMBL" id="KV878584">
    <property type="protein sequence ID" value="OJJ61492.1"/>
    <property type="molecule type" value="Genomic_DNA"/>
</dbReference>
<dbReference type="PROSITE" id="PS50181">
    <property type="entry name" value="FBOX"/>
    <property type="match status" value="1"/>
</dbReference>
<evidence type="ECO:0000259" key="1">
    <source>
        <dbReference type="PROSITE" id="PS50181"/>
    </source>
</evidence>
<keyword evidence="3" id="KW-1185">Reference proteome</keyword>
<dbReference type="InterPro" id="IPR001810">
    <property type="entry name" value="F-box_dom"/>
</dbReference>
<dbReference type="VEuPathDB" id="FungiDB:ASPSYDRAFT_88037"/>
<reference evidence="3" key="1">
    <citation type="journal article" date="2017" name="Genome Biol.">
        <title>Comparative genomics reveals high biological diversity and specific adaptations in the industrially and medically important fungal genus Aspergillus.</title>
        <authorList>
            <person name="de Vries R.P."/>
            <person name="Riley R."/>
            <person name="Wiebenga A."/>
            <person name="Aguilar-Osorio G."/>
            <person name="Amillis S."/>
            <person name="Uchima C.A."/>
            <person name="Anderluh G."/>
            <person name="Asadollahi M."/>
            <person name="Askin M."/>
            <person name="Barry K."/>
            <person name="Battaglia E."/>
            <person name="Bayram O."/>
            <person name="Benocci T."/>
            <person name="Braus-Stromeyer S.A."/>
            <person name="Caldana C."/>
            <person name="Canovas D."/>
            <person name="Cerqueira G.C."/>
            <person name="Chen F."/>
            <person name="Chen W."/>
            <person name="Choi C."/>
            <person name="Clum A."/>
            <person name="Dos Santos R.A."/>
            <person name="Damasio A.R."/>
            <person name="Diallinas G."/>
            <person name="Emri T."/>
            <person name="Fekete E."/>
            <person name="Flipphi M."/>
            <person name="Freyberg S."/>
            <person name="Gallo A."/>
            <person name="Gournas C."/>
            <person name="Habgood R."/>
            <person name="Hainaut M."/>
            <person name="Harispe M.L."/>
            <person name="Henrissat B."/>
            <person name="Hilden K.S."/>
            <person name="Hope R."/>
            <person name="Hossain A."/>
            <person name="Karabika E."/>
            <person name="Karaffa L."/>
            <person name="Karanyi Z."/>
            <person name="Krasevec N."/>
            <person name="Kuo A."/>
            <person name="Kusch H."/>
            <person name="LaButti K."/>
            <person name="Lagendijk E.L."/>
            <person name="Lapidus A."/>
            <person name="Levasseur A."/>
            <person name="Lindquist E."/>
            <person name="Lipzen A."/>
            <person name="Logrieco A.F."/>
            <person name="MacCabe A."/>
            <person name="Maekelae M.R."/>
            <person name="Malavazi I."/>
            <person name="Melin P."/>
            <person name="Meyer V."/>
            <person name="Mielnichuk N."/>
            <person name="Miskei M."/>
            <person name="Molnar A.P."/>
            <person name="Mule G."/>
            <person name="Ngan C.Y."/>
            <person name="Orejas M."/>
            <person name="Orosz E."/>
            <person name="Ouedraogo J.P."/>
            <person name="Overkamp K.M."/>
            <person name="Park H.-S."/>
            <person name="Perrone G."/>
            <person name="Piumi F."/>
            <person name="Punt P.J."/>
            <person name="Ram A.F."/>
            <person name="Ramon A."/>
            <person name="Rauscher S."/>
            <person name="Record E."/>
            <person name="Riano-Pachon D.M."/>
            <person name="Robert V."/>
            <person name="Roehrig J."/>
            <person name="Ruller R."/>
            <person name="Salamov A."/>
            <person name="Salih N.S."/>
            <person name="Samson R.A."/>
            <person name="Sandor E."/>
            <person name="Sanguinetti M."/>
            <person name="Schuetze T."/>
            <person name="Sepcic K."/>
            <person name="Shelest E."/>
            <person name="Sherlock G."/>
            <person name="Sophianopoulou V."/>
            <person name="Squina F.M."/>
            <person name="Sun H."/>
            <person name="Susca A."/>
            <person name="Todd R.B."/>
            <person name="Tsang A."/>
            <person name="Unkles S.E."/>
            <person name="van de Wiele N."/>
            <person name="van Rossen-Uffink D."/>
            <person name="Oliveira J.V."/>
            <person name="Vesth T.C."/>
            <person name="Visser J."/>
            <person name="Yu J.-H."/>
            <person name="Zhou M."/>
            <person name="Andersen M.R."/>
            <person name="Archer D.B."/>
            <person name="Baker S.E."/>
            <person name="Benoit I."/>
            <person name="Brakhage A.A."/>
            <person name="Braus G.H."/>
            <person name="Fischer R."/>
            <person name="Frisvad J.C."/>
            <person name="Goldman G.H."/>
            <person name="Houbraken J."/>
            <person name="Oakley B."/>
            <person name="Pocsi I."/>
            <person name="Scazzocchio C."/>
            <person name="Seiboth B."/>
            <person name="vanKuyk P.A."/>
            <person name="Wortman J."/>
            <person name="Dyer P.S."/>
            <person name="Grigoriev I.V."/>
        </authorList>
    </citation>
    <scope>NUCLEOTIDE SEQUENCE [LARGE SCALE GENOMIC DNA]</scope>
    <source>
        <strain evidence="3">CBS 593.65</strain>
    </source>
</reference>
<dbReference type="GeneID" id="63768021"/>
<dbReference type="SMART" id="SM00256">
    <property type="entry name" value="FBOX"/>
    <property type="match status" value="1"/>
</dbReference>
<organism evidence="2 3">
    <name type="scientific">Aspergillus sydowii CBS 593.65</name>
    <dbReference type="NCBI Taxonomy" id="1036612"/>
    <lineage>
        <taxon>Eukaryota</taxon>
        <taxon>Fungi</taxon>
        <taxon>Dikarya</taxon>
        <taxon>Ascomycota</taxon>
        <taxon>Pezizomycotina</taxon>
        <taxon>Eurotiomycetes</taxon>
        <taxon>Eurotiomycetidae</taxon>
        <taxon>Eurotiales</taxon>
        <taxon>Aspergillaceae</taxon>
        <taxon>Aspergillus</taxon>
        <taxon>Aspergillus subgen. Nidulantes</taxon>
    </lineage>
</organism>
<protein>
    <recommendedName>
        <fullName evidence="1">F-box domain-containing protein</fullName>
    </recommendedName>
</protein>
<dbReference type="Gene3D" id="1.20.1280.50">
    <property type="match status" value="1"/>
</dbReference>
<accession>A0A1L9TPZ7</accession>
<dbReference type="RefSeq" id="XP_040705298.1">
    <property type="nucleotide sequence ID" value="XM_040851948.1"/>
</dbReference>
<dbReference type="InterPro" id="IPR036047">
    <property type="entry name" value="F-box-like_dom_sf"/>
</dbReference>
<evidence type="ECO:0000313" key="3">
    <source>
        <dbReference type="Proteomes" id="UP000184356"/>
    </source>
</evidence>
<name>A0A1L9TPZ7_9EURO</name>
<dbReference type="SUPFAM" id="SSF81383">
    <property type="entry name" value="F-box domain"/>
    <property type="match status" value="1"/>
</dbReference>
<sequence>MGLSELPPEIILTILDCIDVTAILAVCLLSKTFRAVAQPRLYHDITLGPENVLSSLPLLCRTVITCPLLAKQVRYLDIDTDDLAPGQEDTGPDDLPAEDNRLLELESQSLVNGMNRFDSSVFEAEAAILPMLLIARSPNLRQLAITLDPQGLSLLTSLAQVRNNTPGSLFCRDGIFQSLCVDCRQDSHGGDINVNSIARLVSLLDLTKIQVNDYSSSGQEACNTIYPVSLPLGLPSLSTVSLSRSSIGESGIGMLLGSCRDLESFYCGQDDCQSNQLSPRLLYSLLYGHRDSLRVLQLSSLDNDSTSDSSAARPIADSESGSLTDFVRLEYLTLDQVYLGKTPQFPIYLKHLAVQNCQFPIAPLLAYIAGLALDRKLPSLASISLHADAICPGQMLGLPHRGATDVLFDKACLDLLGSLDGTGITLQLEGNLLDKTVRGYEAAFECGDPGVFWPFMYLK</sequence>
<dbReference type="Proteomes" id="UP000184356">
    <property type="component" value="Unassembled WGS sequence"/>
</dbReference>
<dbReference type="AlphaFoldDB" id="A0A1L9TPZ7"/>
<feature type="domain" description="F-box" evidence="1">
    <location>
        <begin position="1"/>
        <end position="45"/>
    </location>
</feature>
<gene>
    <name evidence="2" type="ORF">ASPSYDRAFT_88037</name>
</gene>
<dbReference type="CDD" id="cd09917">
    <property type="entry name" value="F-box_SF"/>
    <property type="match status" value="1"/>
</dbReference>